<comment type="caution">
    <text evidence="3">The sequence shown here is derived from an EMBL/GenBank/DDBJ whole genome shotgun (WGS) entry which is preliminary data.</text>
</comment>
<keyword evidence="2" id="KW-0812">Transmembrane</keyword>
<evidence type="ECO:0000313" key="4">
    <source>
        <dbReference type="Proteomes" id="UP000749293"/>
    </source>
</evidence>
<keyword evidence="4" id="KW-1185">Reference proteome</keyword>
<dbReference type="Proteomes" id="UP000749293">
    <property type="component" value="Unassembled WGS sequence"/>
</dbReference>
<protein>
    <submittedName>
        <fullName evidence="3">TPR domain protein</fullName>
    </submittedName>
</protein>
<proteinExistence type="predicted"/>
<reference evidence="3" key="1">
    <citation type="submission" date="2020-03" db="EMBL/GenBank/DDBJ databases">
        <title>Site-based positive gene gene selection in Geosmithia morbida across the United States reveals a broad range of putative effectors and factors for local host and environmental adapation.</title>
        <authorList>
            <person name="Onufrak A."/>
            <person name="Murdoch R.W."/>
            <person name="Gazis R."/>
            <person name="Huff M."/>
            <person name="Staton M."/>
            <person name="Klingeman W."/>
            <person name="Hadziabdic D."/>
        </authorList>
    </citation>
    <scope>NUCLEOTIDE SEQUENCE</scope>
    <source>
        <strain evidence="3">1262</strain>
    </source>
</reference>
<dbReference type="InterPro" id="IPR040201">
    <property type="entry name" value="Mrg3-like"/>
</dbReference>
<feature type="region of interest" description="Disordered" evidence="1">
    <location>
        <begin position="231"/>
        <end position="267"/>
    </location>
</feature>
<dbReference type="CDD" id="cd24145">
    <property type="entry name" value="Mgr3-like"/>
    <property type="match status" value="1"/>
</dbReference>
<dbReference type="Gene3D" id="1.25.40.10">
    <property type="entry name" value="Tetratricopeptide repeat domain"/>
    <property type="match status" value="1"/>
</dbReference>
<dbReference type="EMBL" id="JAANYQ010000002">
    <property type="protein sequence ID" value="KAF4125725.1"/>
    <property type="molecule type" value="Genomic_DNA"/>
</dbReference>
<accession>A0A9P4Z115</accession>
<organism evidence="3 4">
    <name type="scientific">Geosmithia morbida</name>
    <dbReference type="NCBI Taxonomy" id="1094350"/>
    <lineage>
        <taxon>Eukaryota</taxon>
        <taxon>Fungi</taxon>
        <taxon>Dikarya</taxon>
        <taxon>Ascomycota</taxon>
        <taxon>Pezizomycotina</taxon>
        <taxon>Sordariomycetes</taxon>
        <taxon>Hypocreomycetidae</taxon>
        <taxon>Hypocreales</taxon>
        <taxon>Bionectriaceae</taxon>
        <taxon>Geosmithia</taxon>
    </lineage>
</organism>
<evidence type="ECO:0000313" key="3">
    <source>
        <dbReference type="EMBL" id="KAF4125725.1"/>
    </source>
</evidence>
<evidence type="ECO:0000256" key="2">
    <source>
        <dbReference type="SAM" id="Phobius"/>
    </source>
</evidence>
<dbReference type="AlphaFoldDB" id="A0A9P4Z115"/>
<dbReference type="PANTHER" id="PTHR28142:SF1">
    <property type="entry name" value="MITOCHONDRIAL INNER MEMBRANE I-AAA PROTEASE SUPERCOMPLEX SUBUNIT MGR3-RELATED"/>
    <property type="match status" value="1"/>
</dbReference>
<gene>
    <name evidence="3" type="ORF">GMORB2_0969</name>
</gene>
<feature type="region of interest" description="Disordered" evidence="1">
    <location>
        <begin position="43"/>
        <end position="74"/>
    </location>
</feature>
<name>A0A9P4Z115_9HYPO</name>
<dbReference type="GO" id="GO:0031942">
    <property type="term" value="C:i-AAA complex"/>
    <property type="evidence" value="ECO:0007669"/>
    <property type="project" value="TreeGrafter"/>
</dbReference>
<dbReference type="GO" id="GO:0051787">
    <property type="term" value="F:misfolded protein binding"/>
    <property type="evidence" value="ECO:0007669"/>
    <property type="project" value="TreeGrafter"/>
</dbReference>
<dbReference type="RefSeq" id="XP_035324377.1">
    <property type="nucleotide sequence ID" value="XM_035462953.1"/>
</dbReference>
<evidence type="ECO:0000256" key="1">
    <source>
        <dbReference type="SAM" id="MobiDB-lite"/>
    </source>
</evidence>
<keyword evidence="2" id="KW-1133">Transmembrane helix</keyword>
<feature type="transmembrane region" description="Helical" evidence="2">
    <location>
        <begin position="111"/>
        <end position="133"/>
    </location>
</feature>
<sequence>MSLSALASSRPLGNGRCLRRANVAFLAVPLQARNANSFRIRATPLRPEQRRCQSDETESNLSESSRKPPPQPKLTLRQLTGRALTVGIRNLAYLTSRKGFRQVSRDSPVTTALVIVLLVTTITLSAVVLRVFYKTFYNPEISRYPEPLATTLRRAIYYTTIRPDADRALKFYKKAMAETRQLGLDPLSDRVLGIRILVAFWMEKNDRLSDAAEVLESVRRDCLQWVDGMEQRAKDGQIGPDGRLKPDADGQSTPATANVDDKKEPQQQKLVDLEWGPEAEEAREKSETQWLRRERLLKKAVSTSVKLGEIYADPHVLDPDNSHRHLVWSVETTLKEFRRRRLEGAKPGEGEWMTPAEVGGTMESLGRDYERKSHFHLAIPLFFQGLRNCESPCHRAVIMNNLSACFAQHPIYSPTASGGEGIGSSPGAETETQSLKAIFDSAMPNSRADCLDAAVNWARNAYIHARDVQGEDRTPECDEACAVALCNWGDVAAMQGRPDVARNKYNQCIELSAKLDFPEGVAKAQDGLRILAARKSRK</sequence>
<dbReference type="PANTHER" id="PTHR28142">
    <property type="entry name" value="MITOCHONDRIAL INNER MEMBRANE I-AAA PROTEASE SUPERCOMPLEX SUBUNIT MGR3-RELATED"/>
    <property type="match status" value="1"/>
</dbReference>
<dbReference type="GO" id="GO:0006515">
    <property type="term" value="P:protein quality control for misfolded or incompletely synthesized proteins"/>
    <property type="evidence" value="ECO:0007669"/>
    <property type="project" value="TreeGrafter"/>
</dbReference>
<dbReference type="OrthoDB" id="10050400at2759"/>
<keyword evidence="2" id="KW-0472">Membrane</keyword>
<dbReference type="InterPro" id="IPR011990">
    <property type="entry name" value="TPR-like_helical_dom_sf"/>
</dbReference>
<dbReference type="GeneID" id="55967199"/>